<name>A0ACC2MI01_PERAE</name>
<proteinExistence type="predicted"/>
<protein>
    <submittedName>
        <fullName evidence="1">Uncharacterized protein</fullName>
    </submittedName>
</protein>
<dbReference type="Proteomes" id="UP001234297">
    <property type="component" value="Chromosome 2"/>
</dbReference>
<dbReference type="EMBL" id="CM056810">
    <property type="protein sequence ID" value="KAJ8645050.1"/>
    <property type="molecule type" value="Genomic_DNA"/>
</dbReference>
<organism evidence="1 2">
    <name type="scientific">Persea americana</name>
    <name type="common">Avocado</name>
    <dbReference type="NCBI Taxonomy" id="3435"/>
    <lineage>
        <taxon>Eukaryota</taxon>
        <taxon>Viridiplantae</taxon>
        <taxon>Streptophyta</taxon>
        <taxon>Embryophyta</taxon>
        <taxon>Tracheophyta</taxon>
        <taxon>Spermatophyta</taxon>
        <taxon>Magnoliopsida</taxon>
        <taxon>Magnoliidae</taxon>
        <taxon>Laurales</taxon>
        <taxon>Lauraceae</taxon>
        <taxon>Persea</taxon>
    </lineage>
</organism>
<gene>
    <name evidence="1" type="ORF">MRB53_006798</name>
</gene>
<sequence length="86" mass="8752">MAFSSSMRFFSDGFSGTTFLFSARIHLKSSRCSSAGMGCRIFRGSAVGRTGVVFSRAVGGVFSGTIAAAFTIGAGVCSSTVTLSSS</sequence>
<accession>A0ACC2MI01</accession>
<keyword evidence="2" id="KW-1185">Reference proteome</keyword>
<evidence type="ECO:0000313" key="2">
    <source>
        <dbReference type="Proteomes" id="UP001234297"/>
    </source>
</evidence>
<comment type="caution">
    <text evidence="1">The sequence shown here is derived from an EMBL/GenBank/DDBJ whole genome shotgun (WGS) entry which is preliminary data.</text>
</comment>
<evidence type="ECO:0000313" key="1">
    <source>
        <dbReference type="EMBL" id="KAJ8645050.1"/>
    </source>
</evidence>
<reference evidence="1 2" key="1">
    <citation type="journal article" date="2022" name="Hortic Res">
        <title>A haplotype resolved chromosomal level avocado genome allows analysis of novel avocado genes.</title>
        <authorList>
            <person name="Nath O."/>
            <person name="Fletcher S.J."/>
            <person name="Hayward A."/>
            <person name="Shaw L.M."/>
            <person name="Masouleh A.K."/>
            <person name="Furtado A."/>
            <person name="Henry R.J."/>
            <person name="Mitter N."/>
        </authorList>
    </citation>
    <scope>NUCLEOTIDE SEQUENCE [LARGE SCALE GENOMIC DNA]</scope>
    <source>
        <strain evidence="2">cv. Hass</strain>
    </source>
</reference>